<proteinExistence type="predicted"/>
<protein>
    <submittedName>
        <fullName evidence="2">Uncharacterized protein</fullName>
    </submittedName>
</protein>
<feature type="region of interest" description="Disordered" evidence="1">
    <location>
        <begin position="1"/>
        <end position="40"/>
    </location>
</feature>
<name>A0A1S1HZH6_PROST</name>
<feature type="compositionally biased region" description="Polar residues" evidence="1">
    <location>
        <begin position="16"/>
        <end position="26"/>
    </location>
</feature>
<reference evidence="2 3" key="1">
    <citation type="submission" date="2016-03" db="EMBL/GenBank/DDBJ databases">
        <title>Genome sequence of Providencia stuartii strain, isolated from the salivary glands of larval Lucilia sericata.</title>
        <authorList>
            <person name="Yuan Y."/>
            <person name="Zhang Y."/>
            <person name="Fu S."/>
            <person name="Crippen T.L."/>
            <person name="Visi D."/>
            <person name="Benbow M.E."/>
            <person name="Allen M."/>
            <person name="Tomberlin J.K."/>
            <person name="Sze S.-H."/>
            <person name="Tarone A.M."/>
        </authorList>
    </citation>
    <scope>NUCLEOTIDE SEQUENCE [LARGE SCALE GENOMIC DNA]</scope>
    <source>
        <strain evidence="2 3">Crippen</strain>
    </source>
</reference>
<comment type="caution">
    <text evidence="2">The sequence shown here is derived from an EMBL/GenBank/DDBJ whole genome shotgun (WGS) entry which is preliminary data.</text>
</comment>
<dbReference type="AlphaFoldDB" id="A0A1S1HZH6"/>
<sequence length="87" mass="9935">MIRDENDPINVDLHLNPSSSQSSNLHTELRRGSRPGSTVGLRVSERTNLLRERMNLLYDNKSVGGLIDNANLNEYTRIVSFFNVYNE</sequence>
<accession>A0A1S1HZH6</accession>
<evidence type="ECO:0000313" key="3">
    <source>
        <dbReference type="Proteomes" id="UP000179588"/>
    </source>
</evidence>
<dbReference type="Proteomes" id="UP000179588">
    <property type="component" value="Unassembled WGS sequence"/>
</dbReference>
<organism evidence="2 3">
    <name type="scientific">Providencia stuartii</name>
    <dbReference type="NCBI Taxonomy" id="588"/>
    <lineage>
        <taxon>Bacteria</taxon>
        <taxon>Pseudomonadati</taxon>
        <taxon>Pseudomonadota</taxon>
        <taxon>Gammaproteobacteria</taxon>
        <taxon>Enterobacterales</taxon>
        <taxon>Morganellaceae</taxon>
        <taxon>Providencia</taxon>
    </lineage>
</organism>
<dbReference type="EMBL" id="LVIE01000002">
    <property type="protein sequence ID" value="OHT25770.1"/>
    <property type="molecule type" value="Genomic_DNA"/>
</dbReference>
<keyword evidence="3" id="KW-1185">Reference proteome</keyword>
<evidence type="ECO:0000256" key="1">
    <source>
        <dbReference type="SAM" id="MobiDB-lite"/>
    </source>
</evidence>
<gene>
    <name evidence="2" type="ORF">A3Q29_12305</name>
</gene>
<evidence type="ECO:0000313" key="2">
    <source>
        <dbReference type="EMBL" id="OHT25770.1"/>
    </source>
</evidence>